<comment type="catalytic activity">
    <reaction evidence="15 17 19">
        <text>(6S)-NADHX + ADP = AMP + phosphate + NADH + H(+)</text>
        <dbReference type="Rhea" id="RHEA:32223"/>
        <dbReference type="ChEBI" id="CHEBI:15378"/>
        <dbReference type="ChEBI" id="CHEBI:43474"/>
        <dbReference type="ChEBI" id="CHEBI:57945"/>
        <dbReference type="ChEBI" id="CHEBI:64074"/>
        <dbReference type="ChEBI" id="CHEBI:456215"/>
        <dbReference type="ChEBI" id="CHEBI:456216"/>
        <dbReference type="EC" id="4.2.1.136"/>
    </reaction>
</comment>
<feature type="binding site" evidence="17">
    <location>
        <position position="312"/>
    </location>
    <ligand>
        <name>(6S)-NADPHX</name>
        <dbReference type="ChEBI" id="CHEBI:64076"/>
    </ligand>
</feature>
<dbReference type="KEGG" id="pfer:IRI77_32075"/>
<reference evidence="22 23" key="1">
    <citation type="submission" date="2020-10" db="EMBL/GenBank/DDBJ databases">
        <title>Complete genome sequence of Paludibaculum fermentans P105T, a facultatively anaerobic acidobacterium capable of dissimilatory Fe(III) reduction.</title>
        <authorList>
            <person name="Dedysh S.N."/>
            <person name="Beletsky A.V."/>
            <person name="Kulichevskaya I.S."/>
            <person name="Mardanov A.V."/>
            <person name="Ravin N.V."/>
        </authorList>
    </citation>
    <scope>NUCLEOTIDE SEQUENCE [LARGE SCALE GENOMIC DNA]</scope>
    <source>
        <strain evidence="22 23">P105</strain>
    </source>
</reference>
<dbReference type="InterPro" id="IPR029056">
    <property type="entry name" value="Ribokinase-like"/>
</dbReference>
<evidence type="ECO:0000256" key="15">
    <source>
        <dbReference type="ARBA" id="ARBA00048238"/>
    </source>
</evidence>
<dbReference type="GO" id="GO:0110051">
    <property type="term" value="P:metabolite repair"/>
    <property type="evidence" value="ECO:0007669"/>
    <property type="project" value="TreeGrafter"/>
</dbReference>
<evidence type="ECO:0000256" key="5">
    <source>
        <dbReference type="ARBA" id="ARBA00022723"/>
    </source>
</evidence>
<dbReference type="InterPro" id="IPR030677">
    <property type="entry name" value="Nnr"/>
</dbReference>
<dbReference type="InterPro" id="IPR000631">
    <property type="entry name" value="CARKD"/>
</dbReference>
<evidence type="ECO:0000256" key="7">
    <source>
        <dbReference type="ARBA" id="ARBA00022840"/>
    </source>
</evidence>
<dbReference type="EC" id="5.1.99.6" evidence="19"/>
<accession>A0A7S7SKD4</accession>
<evidence type="ECO:0000256" key="18">
    <source>
        <dbReference type="HAMAP-Rule" id="MF_01966"/>
    </source>
</evidence>
<evidence type="ECO:0000256" key="11">
    <source>
        <dbReference type="ARBA" id="ARBA00023235"/>
    </source>
</evidence>
<keyword evidence="11 18" id="KW-0413">Isomerase</keyword>
<sequence length="490" mass="51893">MKVLTGAQMREIDRLTMEAGIPGLVLMENAGCRFVEFLERNYGPLDQHRIVVVCGKGNNGGDGLVIARQLSIRFKPRSLDVILAYPPTEFKDDSATNWKMLQVTGTRVTRTLEPRMRAATLVIDALLGTGLQGPARSPALEWIREINGGFPGATVVSVDVPSGLFDGGESVRAADTVTFTAPKLEQVVPPTCDRVGRLHVVQIGTPLSLMDKSPEYWLNVVEPRQFRRLFEPRPAGSHKGDFGHVLVIGGAPGKGGAAAMSGLAALKIGAGLVTVATAEEERRTVTALAPELMTQSIGQDPGGKDVLAIGPGLGQEPDLAGVAQRLFAQSALPLVIDADGLNALAGTAFHGPGPWRVLTPHPGEMSRLAGCKTTDIQADRVGVARKFAMERNVVLVLKGQRTVVAFPDGRAFLNPSGTPAMATAGSGDILTGLIAGLMAQWPDRREQAVLAAVWLHGRSGELGAAALTEQSLTATDLIRYLPAAIRETQA</sequence>
<evidence type="ECO:0000256" key="16">
    <source>
        <dbReference type="ARBA" id="ARBA00049209"/>
    </source>
</evidence>
<feature type="binding site" evidence="17">
    <location>
        <begin position="398"/>
        <end position="402"/>
    </location>
    <ligand>
        <name>AMP</name>
        <dbReference type="ChEBI" id="CHEBI:456215"/>
    </ligand>
</feature>
<comment type="catalytic activity">
    <reaction evidence="2 18 19">
        <text>(6R)-NADPHX = (6S)-NADPHX</text>
        <dbReference type="Rhea" id="RHEA:32227"/>
        <dbReference type="ChEBI" id="CHEBI:64076"/>
        <dbReference type="ChEBI" id="CHEBI:64077"/>
        <dbReference type="EC" id="5.1.99.6"/>
    </reaction>
</comment>
<evidence type="ECO:0000313" key="23">
    <source>
        <dbReference type="Proteomes" id="UP000593892"/>
    </source>
</evidence>
<feature type="binding site" evidence="17">
    <location>
        <position position="257"/>
    </location>
    <ligand>
        <name>(6S)-NADPHX</name>
        <dbReference type="ChEBI" id="CHEBI:64076"/>
    </ligand>
</feature>
<dbReference type="GO" id="GO:0046496">
    <property type="term" value="P:nicotinamide nucleotide metabolic process"/>
    <property type="evidence" value="ECO:0007669"/>
    <property type="project" value="UniProtKB-UniRule"/>
</dbReference>
<dbReference type="Pfam" id="PF01256">
    <property type="entry name" value="Carb_kinase"/>
    <property type="match status" value="1"/>
</dbReference>
<feature type="binding site" evidence="18">
    <location>
        <position position="162"/>
    </location>
    <ligand>
        <name>K(+)</name>
        <dbReference type="ChEBI" id="CHEBI:29103"/>
    </ligand>
</feature>
<evidence type="ECO:0000259" key="20">
    <source>
        <dbReference type="PROSITE" id="PS51383"/>
    </source>
</evidence>
<dbReference type="PIRSF" id="PIRSF017184">
    <property type="entry name" value="Nnr"/>
    <property type="match status" value="1"/>
</dbReference>
<dbReference type="GO" id="GO:0052855">
    <property type="term" value="F:ADP-dependent NAD(P)H-hydrate dehydratase activity"/>
    <property type="evidence" value="ECO:0007669"/>
    <property type="project" value="UniProtKB-UniRule"/>
</dbReference>
<dbReference type="Pfam" id="PF03853">
    <property type="entry name" value="YjeF_N"/>
    <property type="match status" value="1"/>
</dbReference>
<evidence type="ECO:0000256" key="3">
    <source>
        <dbReference type="ARBA" id="ARBA00006001"/>
    </source>
</evidence>
<dbReference type="EC" id="4.2.1.136" evidence="19"/>
<dbReference type="AlphaFoldDB" id="A0A7S7SKD4"/>
<comment type="cofactor">
    <cofactor evidence="17">
        <name>Mg(2+)</name>
        <dbReference type="ChEBI" id="CHEBI:18420"/>
    </cofactor>
</comment>
<comment type="function">
    <text evidence="14 19">Bifunctional enzyme that catalyzes the epimerization of the S- and R-forms of NAD(P)HX and the dehydration of the S-form of NAD(P)HX at the expense of ADP, which is converted to AMP. This allows the repair of both epimers of NAD(P)HX, a damaged form of NAD(P)H that is a result of enzymatic or heat-dependent hydration.</text>
</comment>
<proteinExistence type="inferred from homology"/>
<dbReference type="SUPFAM" id="SSF53613">
    <property type="entry name" value="Ribokinase-like"/>
    <property type="match status" value="1"/>
</dbReference>
<evidence type="ECO:0000256" key="2">
    <source>
        <dbReference type="ARBA" id="ARBA00000909"/>
    </source>
</evidence>
<keyword evidence="13" id="KW-0511">Multifunctional enzyme</keyword>
<gene>
    <name evidence="18" type="primary">nnrE</name>
    <name evidence="17" type="synonym">nnrD</name>
    <name evidence="22" type="ORF">IRI77_32075</name>
</gene>
<dbReference type="EMBL" id="CP063849">
    <property type="protein sequence ID" value="QOY87351.1"/>
    <property type="molecule type" value="Genomic_DNA"/>
</dbReference>
<feature type="binding site" evidence="17">
    <location>
        <position position="361"/>
    </location>
    <ligand>
        <name>(6S)-NADPHX</name>
        <dbReference type="ChEBI" id="CHEBI:64076"/>
    </ligand>
</feature>
<evidence type="ECO:0000256" key="6">
    <source>
        <dbReference type="ARBA" id="ARBA00022741"/>
    </source>
</evidence>
<keyword evidence="9 18" id="KW-0630">Potassium</keyword>
<comment type="function">
    <text evidence="17">Catalyzes the dehydration of the S-form of NAD(P)HX at the expense of ADP, which is converted to AMP. Together with NAD(P)HX epimerase, which catalyzes the epimerization of the S- and R-forms, the enzyme allows the repair of both epimers of NAD(P)HX, a damaged form of NAD(P)H that is a result of enzymatic or heat-dependent hydration.</text>
</comment>
<keyword evidence="5 18" id="KW-0479">Metal-binding</keyword>
<keyword evidence="23" id="KW-1185">Reference proteome</keyword>
<keyword evidence="10 17" id="KW-0520">NAD</keyword>
<evidence type="ECO:0000256" key="4">
    <source>
        <dbReference type="ARBA" id="ARBA00009524"/>
    </source>
</evidence>
<evidence type="ECO:0000256" key="13">
    <source>
        <dbReference type="ARBA" id="ARBA00023268"/>
    </source>
</evidence>
<evidence type="ECO:0000256" key="10">
    <source>
        <dbReference type="ARBA" id="ARBA00023027"/>
    </source>
</evidence>
<dbReference type="Gene3D" id="3.40.50.10260">
    <property type="entry name" value="YjeF N-terminal domain"/>
    <property type="match status" value="1"/>
</dbReference>
<dbReference type="SUPFAM" id="SSF64153">
    <property type="entry name" value="YjeF N-terminal domain-like"/>
    <property type="match status" value="1"/>
</dbReference>
<dbReference type="NCBIfam" id="TIGR00197">
    <property type="entry name" value="yjeF_nterm"/>
    <property type="match status" value="1"/>
</dbReference>
<dbReference type="Gene3D" id="3.40.1190.20">
    <property type="match status" value="1"/>
</dbReference>
<dbReference type="HAMAP" id="MF_01965">
    <property type="entry name" value="NADHX_dehydratase"/>
    <property type="match status" value="1"/>
</dbReference>
<comment type="similarity">
    <text evidence="3 19">In the N-terminal section; belongs to the NnrE/AIBP family.</text>
</comment>
<dbReference type="RefSeq" id="WP_194449020.1">
    <property type="nucleotide sequence ID" value="NZ_CP063849.1"/>
</dbReference>
<dbReference type="PANTHER" id="PTHR12592:SF0">
    <property type="entry name" value="ATP-DEPENDENT (S)-NAD(P)H-HYDRATE DEHYDRATASE"/>
    <property type="match status" value="1"/>
</dbReference>
<feature type="binding site" evidence="18">
    <location>
        <position position="124"/>
    </location>
    <ligand>
        <name>K(+)</name>
        <dbReference type="ChEBI" id="CHEBI:29103"/>
    </ligand>
</feature>
<feature type="binding site" evidence="17">
    <location>
        <position position="427"/>
    </location>
    <ligand>
        <name>AMP</name>
        <dbReference type="ChEBI" id="CHEBI:456215"/>
    </ligand>
</feature>
<dbReference type="GO" id="GO:0052856">
    <property type="term" value="F:NAD(P)HX epimerase activity"/>
    <property type="evidence" value="ECO:0007669"/>
    <property type="project" value="UniProtKB-UniRule"/>
</dbReference>
<evidence type="ECO:0000256" key="1">
    <source>
        <dbReference type="ARBA" id="ARBA00000013"/>
    </source>
</evidence>
<evidence type="ECO:0000256" key="8">
    <source>
        <dbReference type="ARBA" id="ARBA00022857"/>
    </source>
</evidence>
<comment type="catalytic activity">
    <reaction evidence="1 18 19">
        <text>(6R)-NADHX = (6S)-NADHX</text>
        <dbReference type="Rhea" id="RHEA:32215"/>
        <dbReference type="ChEBI" id="CHEBI:64074"/>
        <dbReference type="ChEBI" id="CHEBI:64075"/>
        <dbReference type="EC" id="5.1.99.6"/>
    </reaction>
</comment>
<dbReference type="InterPro" id="IPR036652">
    <property type="entry name" value="YjeF_N_dom_sf"/>
</dbReference>
<feature type="binding site" evidence="18">
    <location>
        <position position="159"/>
    </location>
    <ligand>
        <name>(6S)-NADPHX</name>
        <dbReference type="ChEBI" id="CHEBI:64076"/>
    </ligand>
</feature>
<evidence type="ECO:0000256" key="9">
    <source>
        <dbReference type="ARBA" id="ARBA00022958"/>
    </source>
</evidence>
<name>A0A7S7SKD4_PALFE</name>
<comment type="similarity">
    <text evidence="17">Belongs to the NnrD/CARKD family.</text>
</comment>
<evidence type="ECO:0000313" key="22">
    <source>
        <dbReference type="EMBL" id="QOY87351.1"/>
    </source>
</evidence>
<feature type="domain" description="YjeF C-terminal" evidence="20">
    <location>
        <begin position="222"/>
        <end position="488"/>
    </location>
</feature>
<comment type="similarity">
    <text evidence="4 19">In the C-terminal section; belongs to the NnrD/CARKD family.</text>
</comment>
<dbReference type="NCBIfam" id="TIGR00196">
    <property type="entry name" value="yjeF_cterm"/>
    <property type="match status" value="1"/>
</dbReference>
<dbReference type="HAMAP" id="MF_01966">
    <property type="entry name" value="NADHX_epimerase"/>
    <property type="match status" value="1"/>
</dbReference>
<comment type="function">
    <text evidence="18">Catalyzes the epimerization of the S- and R-forms of NAD(P)HX, a damaged form of NAD(P)H that is a result of enzymatic or heat-dependent hydration. This is a prerequisite for the S-specific NAD(P)H-hydrate dehydratase to allow the repair of both epimers of NAD(P)HX.</text>
</comment>
<feature type="binding site" evidence="18">
    <location>
        <position position="59"/>
    </location>
    <ligand>
        <name>K(+)</name>
        <dbReference type="ChEBI" id="CHEBI:29103"/>
    </ligand>
</feature>
<feature type="binding site" evidence="17">
    <location>
        <position position="428"/>
    </location>
    <ligand>
        <name>(6S)-NADPHX</name>
        <dbReference type="ChEBI" id="CHEBI:64076"/>
    </ligand>
</feature>
<keyword evidence="7 17" id="KW-0067">ATP-binding</keyword>
<protein>
    <recommendedName>
        <fullName evidence="19">Bifunctional NAD(P)H-hydrate repair enzyme</fullName>
    </recommendedName>
    <alternativeName>
        <fullName evidence="19">Nicotinamide nucleotide repair protein</fullName>
    </alternativeName>
    <domain>
        <recommendedName>
            <fullName evidence="19">ADP-dependent (S)-NAD(P)H-hydrate dehydratase</fullName>
            <ecNumber evidence="19">4.2.1.136</ecNumber>
        </recommendedName>
        <alternativeName>
            <fullName evidence="19">ADP-dependent NAD(P)HX dehydratase</fullName>
        </alternativeName>
    </domain>
    <domain>
        <recommendedName>
            <fullName evidence="19">NAD(P)H-hydrate epimerase</fullName>
            <ecNumber evidence="19">5.1.99.6</ecNumber>
        </recommendedName>
    </domain>
</protein>
<comment type="cofactor">
    <cofactor evidence="18 19">
        <name>K(+)</name>
        <dbReference type="ChEBI" id="CHEBI:29103"/>
    </cofactor>
    <text evidence="18 19">Binds 1 potassium ion per subunit.</text>
</comment>
<dbReference type="PROSITE" id="PS51385">
    <property type="entry name" value="YJEF_N"/>
    <property type="match status" value="1"/>
</dbReference>
<comment type="similarity">
    <text evidence="18">Belongs to the NnrE/AIBP family.</text>
</comment>
<dbReference type="InterPro" id="IPR004443">
    <property type="entry name" value="YjeF_N_dom"/>
</dbReference>
<dbReference type="PROSITE" id="PS51383">
    <property type="entry name" value="YJEF_C_3"/>
    <property type="match status" value="1"/>
</dbReference>
<feature type="binding site" evidence="18">
    <location>
        <begin position="58"/>
        <end position="62"/>
    </location>
    <ligand>
        <name>(6S)-NADPHX</name>
        <dbReference type="ChEBI" id="CHEBI:64076"/>
    </ligand>
</feature>
<feature type="domain" description="YjeF N-terminal" evidence="21">
    <location>
        <begin position="9"/>
        <end position="211"/>
    </location>
</feature>
<keyword evidence="12 17" id="KW-0456">Lyase</keyword>
<organism evidence="22 23">
    <name type="scientific">Paludibaculum fermentans</name>
    <dbReference type="NCBI Taxonomy" id="1473598"/>
    <lineage>
        <taxon>Bacteria</taxon>
        <taxon>Pseudomonadati</taxon>
        <taxon>Acidobacteriota</taxon>
        <taxon>Terriglobia</taxon>
        <taxon>Bryobacterales</taxon>
        <taxon>Bryobacteraceae</taxon>
        <taxon>Paludibaculum</taxon>
    </lineage>
</organism>
<feature type="binding site" evidence="18">
    <location>
        <begin position="128"/>
        <end position="134"/>
    </location>
    <ligand>
        <name>(6S)-NADPHX</name>
        <dbReference type="ChEBI" id="CHEBI:64076"/>
    </ligand>
</feature>
<evidence type="ECO:0000256" key="14">
    <source>
        <dbReference type="ARBA" id="ARBA00025153"/>
    </source>
</evidence>
<dbReference type="GO" id="GO:0046872">
    <property type="term" value="F:metal ion binding"/>
    <property type="evidence" value="ECO:0007669"/>
    <property type="project" value="UniProtKB-UniRule"/>
</dbReference>
<evidence type="ECO:0000256" key="19">
    <source>
        <dbReference type="PIRNR" id="PIRNR017184"/>
    </source>
</evidence>
<comment type="subunit">
    <text evidence="17">Homotetramer.</text>
</comment>
<evidence type="ECO:0000256" key="17">
    <source>
        <dbReference type="HAMAP-Rule" id="MF_01965"/>
    </source>
</evidence>
<dbReference type="CDD" id="cd01171">
    <property type="entry name" value="YXKO-related"/>
    <property type="match status" value="1"/>
</dbReference>
<dbReference type="Proteomes" id="UP000593892">
    <property type="component" value="Chromosome"/>
</dbReference>
<dbReference type="PANTHER" id="PTHR12592">
    <property type="entry name" value="ATP-DEPENDENT (S)-NAD(P)H-HYDRATE DEHYDRATASE FAMILY MEMBER"/>
    <property type="match status" value="1"/>
</dbReference>
<comment type="caution">
    <text evidence="18">Lacks conserved residue(s) required for the propagation of feature annotation.</text>
</comment>
<keyword evidence="6 17" id="KW-0547">Nucleotide-binding</keyword>
<keyword evidence="8 17" id="KW-0521">NADP</keyword>
<evidence type="ECO:0000259" key="21">
    <source>
        <dbReference type="PROSITE" id="PS51385"/>
    </source>
</evidence>
<evidence type="ECO:0000256" key="12">
    <source>
        <dbReference type="ARBA" id="ARBA00023239"/>
    </source>
</evidence>
<dbReference type="GO" id="GO:0005524">
    <property type="term" value="F:ATP binding"/>
    <property type="evidence" value="ECO:0007669"/>
    <property type="project" value="UniProtKB-UniRule"/>
</dbReference>
<comment type="catalytic activity">
    <reaction evidence="16 17 19">
        <text>(6S)-NADPHX + ADP = AMP + phosphate + NADPH + H(+)</text>
        <dbReference type="Rhea" id="RHEA:32235"/>
        <dbReference type="ChEBI" id="CHEBI:15378"/>
        <dbReference type="ChEBI" id="CHEBI:43474"/>
        <dbReference type="ChEBI" id="CHEBI:57783"/>
        <dbReference type="ChEBI" id="CHEBI:64076"/>
        <dbReference type="ChEBI" id="CHEBI:456215"/>
        <dbReference type="ChEBI" id="CHEBI:456216"/>
        <dbReference type="EC" id="4.2.1.136"/>
    </reaction>
</comment>